<proteinExistence type="inferred from homology"/>
<comment type="subunit">
    <text evidence="10">Homodimer, may be a subunit of the RNA degradosome.</text>
</comment>
<dbReference type="PIRSF" id="PIRSF004803">
    <property type="entry name" value="RnjA"/>
    <property type="match status" value="1"/>
</dbReference>
<evidence type="ECO:0000256" key="1">
    <source>
        <dbReference type="ARBA" id="ARBA00004496"/>
    </source>
</evidence>
<evidence type="ECO:0000256" key="7">
    <source>
        <dbReference type="ARBA" id="ARBA00022833"/>
    </source>
</evidence>
<dbReference type="InterPro" id="IPR030854">
    <property type="entry name" value="RNase_J_bac"/>
</dbReference>
<dbReference type="SUPFAM" id="SSF56281">
    <property type="entry name" value="Metallo-hydrolase/oxidoreductase"/>
    <property type="match status" value="1"/>
</dbReference>
<comment type="cofactor">
    <cofactor evidence="13">
        <name>Zn(2+)</name>
        <dbReference type="ChEBI" id="CHEBI:29105"/>
    </cofactor>
    <text evidence="13">Binds 2 Zn(2+) ions per subunit. It is not clear if Zn(2+) or Mg(2+) is physiologically important.</text>
</comment>
<dbReference type="Gene3D" id="3.40.50.10710">
    <property type="entry name" value="Metallo-hydrolase/oxidoreductase"/>
    <property type="match status" value="1"/>
</dbReference>
<feature type="binding site" evidence="13">
    <location>
        <position position="84"/>
    </location>
    <ligand>
        <name>Zn(2+)</name>
        <dbReference type="ChEBI" id="CHEBI:29105"/>
        <label>1</label>
        <note>catalytic</note>
    </ligand>
</feature>
<dbReference type="EMBL" id="DVMO01000139">
    <property type="protein sequence ID" value="HIU28481.1"/>
    <property type="molecule type" value="Genomic_DNA"/>
</dbReference>
<feature type="binding site" evidence="13">
    <location>
        <position position="79"/>
    </location>
    <ligand>
        <name>Zn(2+)</name>
        <dbReference type="ChEBI" id="CHEBI:29105"/>
        <label>2</label>
        <note>catalytic</note>
    </ligand>
</feature>
<accession>A0A9D1I5E7</accession>
<dbReference type="Pfam" id="PF07521">
    <property type="entry name" value="RMMBL"/>
    <property type="match status" value="1"/>
</dbReference>
<feature type="binding site" evidence="13">
    <location>
        <position position="83"/>
    </location>
    <ligand>
        <name>Zn(2+)</name>
        <dbReference type="ChEBI" id="CHEBI:29105"/>
        <label>1</label>
        <note>catalytic</note>
    </ligand>
</feature>
<dbReference type="InterPro" id="IPR041636">
    <property type="entry name" value="RNase_J_C"/>
</dbReference>
<dbReference type="Pfam" id="PF22505">
    <property type="entry name" value="RNase_J_b_CASP"/>
    <property type="match status" value="1"/>
</dbReference>
<feature type="binding site" evidence="13">
    <location>
        <position position="81"/>
    </location>
    <ligand>
        <name>Zn(2+)</name>
        <dbReference type="ChEBI" id="CHEBI:29105"/>
        <label>1</label>
        <note>catalytic</note>
    </ligand>
</feature>
<keyword evidence="5 10" id="KW-0255">Endonuclease</keyword>
<reference evidence="16" key="1">
    <citation type="submission" date="2020-10" db="EMBL/GenBank/DDBJ databases">
        <authorList>
            <person name="Gilroy R."/>
        </authorList>
    </citation>
    <scope>NUCLEOTIDE SEQUENCE</scope>
    <source>
        <strain evidence="16">11300</strain>
    </source>
</reference>
<dbReference type="GO" id="GO:0006364">
    <property type="term" value="P:rRNA processing"/>
    <property type="evidence" value="ECO:0007669"/>
    <property type="project" value="UniProtKB-UniRule"/>
</dbReference>
<dbReference type="EC" id="3.1.-.-" evidence="10"/>
<feature type="binding site" evidence="12">
    <location>
        <begin position="236"/>
        <end position="238"/>
    </location>
    <ligand>
        <name>substrate</name>
    </ligand>
</feature>
<dbReference type="InterPro" id="IPR004613">
    <property type="entry name" value="RNase_J"/>
</dbReference>
<comment type="subcellular location">
    <subcellularLocation>
        <location evidence="1 10">Cytoplasm</location>
    </subcellularLocation>
</comment>
<keyword evidence="6 10" id="KW-0378">Hydrolase</keyword>
<evidence type="ECO:0000256" key="11">
    <source>
        <dbReference type="PIRSR" id="PIRSR004803-1"/>
    </source>
</evidence>
<evidence type="ECO:0000259" key="15">
    <source>
        <dbReference type="SMART" id="SM00849"/>
    </source>
</evidence>
<dbReference type="Gene3D" id="3.60.15.10">
    <property type="entry name" value="Ribonuclease Z/Hydroxyacylglutathione hydrolase-like"/>
    <property type="match status" value="1"/>
</dbReference>
<dbReference type="GO" id="GO:0004534">
    <property type="term" value="F:5'-3' RNA exonuclease activity"/>
    <property type="evidence" value="ECO:0007669"/>
    <property type="project" value="UniProtKB-UniRule"/>
</dbReference>
<dbReference type="SMART" id="SM00849">
    <property type="entry name" value="Lactamase_B"/>
    <property type="match status" value="1"/>
</dbReference>
<feature type="binding site" evidence="13">
    <location>
        <position position="56"/>
    </location>
    <ligand>
        <name>Ca(2+)</name>
        <dbReference type="ChEBI" id="CHEBI:29108"/>
    </ligand>
</feature>
<evidence type="ECO:0000256" key="9">
    <source>
        <dbReference type="ARBA" id="ARBA00022884"/>
    </source>
</evidence>
<evidence type="ECO:0000256" key="12">
    <source>
        <dbReference type="PIRSR" id="PIRSR004803-2"/>
    </source>
</evidence>
<gene>
    <name evidence="10" type="primary">rnj</name>
    <name evidence="16" type="ORF">IAD16_08895</name>
</gene>
<keyword evidence="7 13" id="KW-0862">Zinc</keyword>
<feature type="binding site" evidence="13">
    <location>
        <position position="167"/>
    </location>
    <ligand>
        <name>Zn(2+)</name>
        <dbReference type="ChEBI" id="CHEBI:29105"/>
        <label>1</label>
        <note>catalytic</note>
    </ligand>
</feature>
<feature type="binding site" evidence="13">
    <location>
        <position position="394"/>
    </location>
    <ligand>
        <name>Zn(2+)</name>
        <dbReference type="ChEBI" id="CHEBI:29105"/>
        <label>1</label>
        <note>catalytic</note>
    </ligand>
</feature>
<dbReference type="GO" id="GO:0003723">
    <property type="term" value="F:RNA binding"/>
    <property type="evidence" value="ECO:0007669"/>
    <property type="project" value="UniProtKB-UniRule"/>
</dbReference>
<evidence type="ECO:0000256" key="13">
    <source>
        <dbReference type="PIRSR" id="PIRSR004803-3"/>
    </source>
</evidence>
<keyword evidence="9 10" id="KW-0694">RNA-binding</keyword>
<dbReference type="Gene3D" id="3.10.20.580">
    <property type="match status" value="1"/>
</dbReference>
<dbReference type="InterPro" id="IPR042173">
    <property type="entry name" value="RNase_J_2"/>
</dbReference>
<evidence type="ECO:0000313" key="16">
    <source>
        <dbReference type="EMBL" id="HIU28481.1"/>
    </source>
</evidence>
<dbReference type="PANTHER" id="PTHR43694:SF1">
    <property type="entry name" value="RIBONUCLEASE J"/>
    <property type="match status" value="1"/>
</dbReference>
<keyword evidence="10" id="KW-0698">rRNA processing</keyword>
<feature type="coiled-coil region" evidence="14">
    <location>
        <begin position="499"/>
        <end position="526"/>
    </location>
</feature>
<sequence length="560" mass="62279">MRRKTTKGKKLPKLKVIPIGGLNEIGKNMTLLEYDDQILIIDCGLSFPEDEMYGIDIVIPDFSYVVENREKIVGMVITHGHEDHIGAIPYLLKKIKLPIYGTKLTLGLVENKLKEHRIKGDLRTIKAGDKIKLGCFNIETIRTTHSIADSICLAIDTPAGMIFHTGDFKIDYTPVDGEPIDFCRLAELGKKGVTLMMCDSTNSIRPGYTASEKVVGQTIENIFRTSNSRIIIATFSSNVHRVQRIIENAVKMGRKVAISGRSMENVVALALELGYLDIPAGTLVDLKMTRNIPDNKLVIITTGSQGEPMSALARIASGDHKAVKLKKGDMVILSSTPVPGNEKTVSNVVNKLFEKGAEVIYSDIADIHVSGHACQEELKLIHSLIKPKFFMPVHGEYRHLIQHKRIAEGLGMKKENIFILENGDVLNVTKRKAEIERQQVEADAILVDGLGVGDVGNIVLRDRKLLSESGLIIVVAAIDKATQTVVSGPDIISRGFVYVRENEHLMEEARKVAEEALEKCQRRKIKDWNNMKSQVRDSLSSYIYDRTKRSPIILPVFLEV</sequence>
<dbReference type="InterPro" id="IPR001279">
    <property type="entry name" value="Metallo-B-lactamas"/>
</dbReference>
<dbReference type="InterPro" id="IPR036866">
    <property type="entry name" value="RibonucZ/Hydroxyglut_hydro"/>
</dbReference>
<keyword evidence="2 10" id="KW-0963">Cytoplasm</keyword>
<evidence type="ECO:0000256" key="6">
    <source>
        <dbReference type="ARBA" id="ARBA00022801"/>
    </source>
</evidence>
<comment type="function">
    <text evidence="10">An RNase that has 5'-3' exonuclease and possibly endonuclease activity. Involved in maturation of rRNA and in some organisms also mRNA maturation and/or decay.</text>
</comment>
<evidence type="ECO:0000256" key="14">
    <source>
        <dbReference type="SAM" id="Coils"/>
    </source>
</evidence>
<feature type="domain" description="Metallo-beta-lactamase" evidence="15">
    <location>
        <begin position="26"/>
        <end position="219"/>
    </location>
</feature>
<evidence type="ECO:0000313" key="17">
    <source>
        <dbReference type="Proteomes" id="UP000824091"/>
    </source>
</evidence>
<feature type="active site" description="Proton acceptor" evidence="11">
    <location>
        <position position="372"/>
    </location>
</feature>
<evidence type="ECO:0000256" key="5">
    <source>
        <dbReference type="ARBA" id="ARBA00022759"/>
    </source>
</evidence>
<dbReference type="CDD" id="cd07714">
    <property type="entry name" value="RNaseJ_MBL-fold"/>
    <property type="match status" value="1"/>
</dbReference>
<organism evidence="16 17">
    <name type="scientific">Candidatus Fimisoma avicola</name>
    <dbReference type="NCBI Taxonomy" id="2840826"/>
    <lineage>
        <taxon>Bacteria</taxon>
        <taxon>Bacillati</taxon>
        <taxon>Bacillota</taxon>
        <taxon>Clostridia</taxon>
        <taxon>Eubacteriales</taxon>
        <taxon>Candidatus Fimisoma</taxon>
    </lineage>
</organism>
<dbReference type="InterPro" id="IPR055132">
    <property type="entry name" value="RNase_J_b_CASP"/>
</dbReference>
<dbReference type="Pfam" id="PF00753">
    <property type="entry name" value="Lactamase_B"/>
    <property type="match status" value="1"/>
</dbReference>
<feature type="binding site" evidence="13">
    <location>
        <position position="54"/>
    </location>
    <ligand>
        <name>Ca(2+)</name>
        <dbReference type="ChEBI" id="CHEBI:29108"/>
    </ligand>
</feature>
<keyword evidence="14" id="KW-0175">Coiled coil</keyword>
<name>A0A9D1I5E7_9FIRM</name>
<evidence type="ECO:0000256" key="3">
    <source>
        <dbReference type="ARBA" id="ARBA00022722"/>
    </source>
</evidence>
<dbReference type="NCBIfam" id="TIGR00649">
    <property type="entry name" value="MG423"/>
    <property type="match status" value="1"/>
</dbReference>
<comment type="similarity">
    <text evidence="10">Belongs to the metallo-beta-lactamase superfamily. RNA-metabolizing metallo-beta-lactamase-like family. Bacterial RNase J subfamily.</text>
</comment>
<comment type="caution">
    <text evidence="16">The sequence shown here is derived from an EMBL/GenBank/DDBJ whole genome shotgun (WGS) entry which is preliminary data.</text>
</comment>
<dbReference type="GO" id="GO:0008270">
    <property type="term" value="F:zinc ion binding"/>
    <property type="evidence" value="ECO:0007669"/>
    <property type="project" value="InterPro"/>
</dbReference>
<dbReference type="GO" id="GO:0005737">
    <property type="term" value="C:cytoplasm"/>
    <property type="evidence" value="ECO:0007669"/>
    <property type="project" value="UniProtKB-SubCell"/>
</dbReference>
<feature type="binding site" evidence="13">
    <location>
        <position position="145"/>
    </location>
    <ligand>
        <name>Zn(2+)</name>
        <dbReference type="ChEBI" id="CHEBI:29105"/>
        <label>1</label>
        <note>catalytic</note>
    </ligand>
</feature>
<evidence type="ECO:0000256" key="2">
    <source>
        <dbReference type="ARBA" id="ARBA00022490"/>
    </source>
</evidence>
<evidence type="ECO:0000256" key="10">
    <source>
        <dbReference type="HAMAP-Rule" id="MF_01491"/>
    </source>
</evidence>
<dbReference type="FunFam" id="3.10.20.580:FF:000001">
    <property type="entry name" value="Ribonuclease J"/>
    <property type="match status" value="1"/>
</dbReference>
<keyword evidence="4 13" id="KW-0479">Metal-binding</keyword>
<keyword evidence="8 10" id="KW-0269">Exonuclease</keyword>
<dbReference type="HAMAP" id="MF_01491">
    <property type="entry name" value="RNase_J_bact"/>
    <property type="match status" value="1"/>
</dbReference>
<dbReference type="AlphaFoldDB" id="A0A9D1I5E7"/>
<feature type="binding site" evidence="13">
    <location>
        <position position="448"/>
    </location>
    <ligand>
        <name>Ca(2+)</name>
        <dbReference type="ChEBI" id="CHEBI:29108"/>
    </ligand>
</feature>
<protein>
    <recommendedName>
        <fullName evidence="10">Ribonuclease J</fullName>
        <shortName evidence="10">RNase J</shortName>
        <ecNumber evidence="10">3.1.-.-</ecNumber>
    </recommendedName>
</protein>
<comment type="cofactor">
    <cofactor evidence="13">
        <name>Ca(2+)</name>
        <dbReference type="ChEBI" id="CHEBI:29108"/>
    </cofactor>
    <text evidence="13">Binds 1 Ca(2+) cation per subunit. Seen in 1 crystal structure, it is not clear if it is physiologically important.</text>
</comment>
<evidence type="ECO:0000256" key="4">
    <source>
        <dbReference type="ARBA" id="ARBA00022723"/>
    </source>
</evidence>
<dbReference type="Proteomes" id="UP000824091">
    <property type="component" value="Unassembled WGS sequence"/>
</dbReference>
<evidence type="ECO:0000256" key="8">
    <source>
        <dbReference type="ARBA" id="ARBA00022839"/>
    </source>
</evidence>
<feature type="active site" description="Proton donor" evidence="11">
    <location>
        <position position="199"/>
    </location>
</feature>
<keyword evidence="3 10" id="KW-0540">Nuclease</keyword>
<dbReference type="InterPro" id="IPR011108">
    <property type="entry name" value="RMMBL"/>
</dbReference>
<reference evidence="16" key="2">
    <citation type="journal article" date="2021" name="PeerJ">
        <title>Extensive microbial diversity within the chicken gut microbiome revealed by metagenomics and culture.</title>
        <authorList>
            <person name="Gilroy R."/>
            <person name="Ravi A."/>
            <person name="Getino M."/>
            <person name="Pursley I."/>
            <person name="Horton D.L."/>
            <person name="Alikhan N.F."/>
            <person name="Baker D."/>
            <person name="Gharbi K."/>
            <person name="Hall N."/>
            <person name="Watson M."/>
            <person name="Adriaenssens E.M."/>
            <person name="Foster-Nyarko E."/>
            <person name="Jarju S."/>
            <person name="Secka A."/>
            <person name="Antonio M."/>
            <person name="Oren A."/>
            <person name="Chaudhuri R.R."/>
            <person name="La Ragione R."/>
            <person name="Hildebrand F."/>
            <person name="Pallen M.J."/>
        </authorList>
    </citation>
    <scope>NUCLEOTIDE SEQUENCE</scope>
    <source>
        <strain evidence="16">11300</strain>
    </source>
</reference>
<dbReference type="Pfam" id="PF17770">
    <property type="entry name" value="RNase_J_C"/>
    <property type="match status" value="1"/>
</dbReference>
<feature type="binding site" evidence="10 12">
    <location>
        <begin position="368"/>
        <end position="372"/>
    </location>
    <ligand>
        <name>substrate</name>
    </ligand>
</feature>
<dbReference type="GO" id="GO:0004521">
    <property type="term" value="F:RNA endonuclease activity"/>
    <property type="evidence" value="ECO:0007669"/>
    <property type="project" value="UniProtKB-UniRule"/>
</dbReference>
<keyword evidence="13" id="KW-0106">Calcium</keyword>
<dbReference type="PANTHER" id="PTHR43694">
    <property type="entry name" value="RIBONUCLEASE J"/>
    <property type="match status" value="1"/>
</dbReference>